<keyword evidence="4" id="KW-1185">Reference proteome</keyword>
<dbReference type="InterPro" id="IPR013096">
    <property type="entry name" value="Cupin_2"/>
</dbReference>
<evidence type="ECO:0000256" key="1">
    <source>
        <dbReference type="ARBA" id="ARBA00022723"/>
    </source>
</evidence>
<dbReference type="InterPro" id="IPR011051">
    <property type="entry name" value="RmlC_Cupin_sf"/>
</dbReference>
<dbReference type="CDD" id="cd02208">
    <property type="entry name" value="cupin_RmlC-like"/>
    <property type="match status" value="1"/>
</dbReference>
<protein>
    <submittedName>
        <fullName evidence="3">Cupin domain-containing protein</fullName>
    </submittedName>
</protein>
<keyword evidence="1" id="KW-0479">Metal-binding</keyword>
<dbReference type="Gene3D" id="2.60.120.10">
    <property type="entry name" value="Jelly Rolls"/>
    <property type="match status" value="2"/>
</dbReference>
<name>A0ABU4HXX7_9ACTN</name>
<evidence type="ECO:0000259" key="2">
    <source>
        <dbReference type="Pfam" id="PF07883"/>
    </source>
</evidence>
<organism evidence="3 4">
    <name type="scientific">Conexibacter stalactiti</name>
    <dbReference type="NCBI Taxonomy" id="1940611"/>
    <lineage>
        <taxon>Bacteria</taxon>
        <taxon>Bacillati</taxon>
        <taxon>Actinomycetota</taxon>
        <taxon>Thermoleophilia</taxon>
        <taxon>Solirubrobacterales</taxon>
        <taxon>Conexibacteraceae</taxon>
        <taxon>Conexibacter</taxon>
    </lineage>
</organism>
<proteinExistence type="predicted"/>
<dbReference type="InterPro" id="IPR014710">
    <property type="entry name" value="RmlC-like_jellyroll"/>
</dbReference>
<dbReference type="PANTHER" id="PTHR35848:SF6">
    <property type="entry name" value="CUPIN TYPE-2 DOMAIN-CONTAINING PROTEIN"/>
    <property type="match status" value="1"/>
</dbReference>
<dbReference type="PANTHER" id="PTHR35848">
    <property type="entry name" value="OXALATE-BINDING PROTEIN"/>
    <property type="match status" value="1"/>
</dbReference>
<dbReference type="EMBL" id="JAWSTH010000099">
    <property type="protein sequence ID" value="MDW5597719.1"/>
    <property type="molecule type" value="Genomic_DNA"/>
</dbReference>
<accession>A0ABU4HXX7</accession>
<evidence type="ECO:0000313" key="3">
    <source>
        <dbReference type="EMBL" id="MDW5597719.1"/>
    </source>
</evidence>
<feature type="domain" description="Cupin type-2" evidence="2">
    <location>
        <begin position="226"/>
        <end position="279"/>
    </location>
</feature>
<dbReference type="Pfam" id="PF07883">
    <property type="entry name" value="Cupin_2"/>
    <property type="match status" value="2"/>
</dbReference>
<dbReference type="InterPro" id="IPR051610">
    <property type="entry name" value="GPI/OXD"/>
</dbReference>
<comment type="caution">
    <text evidence="3">The sequence shown here is derived from an EMBL/GenBank/DDBJ whole genome shotgun (WGS) entry which is preliminary data.</text>
</comment>
<gene>
    <name evidence="3" type="ORF">R7226_25430</name>
</gene>
<dbReference type="RefSeq" id="WP_318600184.1">
    <property type="nucleotide sequence ID" value="NZ_JAWSTH010000099.1"/>
</dbReference>
<sequence>MEPRTRTHEEIRRQGGVGNLNEGVEIVVHGLPTRLIAWPGNGFQTVSVHVVTHRPGEESDRHAYALGEEAAVCLHGHGEVWLRDRWVAVGPGDVAFWPAGVEHATRNLPGAEHDFVLVTQLTPPPLHLYEPAGFYDRGAGAMRFPVIERARRAATPGTLPDRCELRASDDEPDVRAWNLGVEQIRARGALFSLFRGARFDALGAESLLVLWPGHGADGAGLIFGPIDPGSPVRRHAHPVADECVIFWDGDHADLELDGRPVRMRRHDVLLVPAGVEHGGGPTTEQGRIWLGSLAAPPQLDLLLRSGYSDGAAVATPPWSAIRPPAACGPSSR</sequence>
<evidence type="ECO:0000313" key="4">
    <source>
        <dbReference type="Proteomes" id="UP001284601"/>
    </source>
</evidence>
<feature type="domain" description="Cupin type-2" evidence="2">
    <location>
        <begin position="50"/>
        <end position="108"/>
    </location>
</feature>
<reference evidence="4" key="1">
    <citation type="submission" date="2023-07" db="EMBL/GenBank/DDBJ databases">
        <title>Conexibacter stalactiti sp. nov., isolated from stalactites in a lava cave and emended description of the genus Conexibacter.</title>
        <authorList>
            <person name="Lee S.D."/>
        </authorList>
    </citation>
    <scope>NUCLEOTIDE SEQUENCE [LARGE SCALE GENOMIC DNA]</scope>
    <source>
        <strain evidence="4">KCTC 39840</strain>
    </source>
</reference>
<dbReference type="Proteomes" id="UP001284601">
    <property type="component" value="Unassembled WGS sequence"/>
</dbReference>
<dbReference type="SUPFAM" id="SSF51182">
    <property type="entry name" value="RmlC-like cupins"/>
    <property type="match status" value="1"/>
</dbReference>